<dbReference type="Pfam" id="PF17356">
    <property type="entry name" value="PBSX_XtrA"/>
    <property type="match status" value="1"/>
</dbReference>
<dbReference type="InterPro" id="IPR035530">
    <property type="entry name" value="PBSX_XtrA"/>
</dbReference>
<keyword evidence="2" id="KW-1185">Reference proteome</keyword>
<evidence type="ECO:0000313" key="1">
    <source>
        <dbReference type="EMBL" id="MDQ0427694.1"/>
    </source>
</evidence>
<dbReference type="EMBL" id="JAUSWB010000001">
    <property type="protein sequence ID" value="MDQ0427694.1"/>
    <property type="molecule type" value="Genomic_DNA"/>
</dbReference>
<proteinExistence type="predicted"/>
<reference evidence="1 2" key="1">
    <citation type="submission" date="2023-07" db="EMBL/GenBank/DDBJ databases">
        <title>Genomic Encyclopedia of Type Strains, Phase IV (KMG-IV): sequencing the most valuable type-strain genomes for metagenomic binning, comparative biology and taxonomic classification.</title>
        <authorList>
            <person name="Goeker M."/>
        </authorList>
    </citation>
    <scope>NUCLEOTIDE SEQUENCE [LARGE SCALE GENOMIC DNA]</scope>
    <source>
        <strain evidence="1 2">DSM 16419</strain>
    </source>
</reference>
<sequence>MEPVEISETGELKLDIMKLPINCVLIISEGRVKMGELPPYAETRIKTHGGKVKHVNFDEGEEF</sequence>
<dbReference type="RefSeq" id="WP_308785965.1">
    <property type="nucleotide sequence ID" value="NZ_JAUSWB010000001.1"/>
</dbReference>
<organism evidence="1 2">
    <name type="scientific">Planomicrobium stackebrandtii</name>
    <dbReference type="NCBI Taxonomy" id="253160"/>
    <lineage>
        <taxon>Bacteria</taxon>
        <taxon>Bacillati</taxon>
        <taxon>Bacillota</taxon>
        <taxon>Bacilli</taxon>
        <taxon>Bacillales</taxon>
        <taxon>Caryophanaceae</taxon>
        <taxon>Planomicrobium</taxon>
    </lineage>
</organism>
<gene>
    <name evidence="1" type="ORF">QOZ98_000519</name>
</gene>
<evidence type="ECO:0000313" key="2">
    <source>
        <dbReference type="Proteomes" id="UP001241988"/>
    </source>
</evidence>
<comment type="caution">
    <text evidence="1">The sequence shown here is derived from an EMBL/GenBank/DDBJ whole genome shotgun (WGS) entry which is preliminary data.</text>
</comment>
<name>A0ABU0GQR8_9BACL</name>
<protein>
    <submittedName>
        <fullName evidence="1">Uncharacterized protein</fullName>
    </submittedName>
</protein>
<dbReference type="Proteomes" id="UP001241988">
    <property type="component" value="Unassembled WGS sequence"/>
</dbReference>
<accession>A0ABU0GQR8</accession>